<proteinExistence type="predicted"/>
<reference evidence="1 2" key="1">
    <citation type="journal article" date="2024" name="IMA Fungus">
        <title>Apiospora arundinis, a panoply of carbohydrate-active enzymes and secondary metabolites.</title>
        <authorList>
            <person name="Sorensen T."/>
            <person name="Petersen C."/>
            <person name="Muurmann A.T."/>
            <person name="Christiansen J.V."/>
            <person name="Brundto M.L."/>
            <person name="Overgaard C.K."/>
            <person name="Boysen A.T."/>
            <person name="Wollenberg R.D."/>
            <person name="Larsen T.O."/>
            <person name="Sorensen J.L."/>
            <person name="Nielsen K.L."/>
            <person name="Sondergaard T.E."/>
        </authorList>
    </citation>
    <scope>NUCLEOTIDE SEQUENCE [LARGE SCALE GENOMIC DNA]</scope>
    <source>
        <strain evidence="1 2">AAU 773</strain>
    </source>
</reference>
<dbReference type="EMBL" id="JAPCWZ010000002">
    <property type="protein sequence ID" value="KAK8876868.1"/>
    <property type="molecule type" value="Genomic_DNA"/>
</dbReference>
<evidence type="ECO:0000313" key="2">
    <source>
        <dbReference type="Proteomes" id="UP001390339"/>
    </source>
</evidence>
<comment type="caution">
    <text evidence="1">The sequence shown here is derived from an EMBL/GenBank/DDBJ whole genome shotgun (WGS) entry which is preliminary data.</text>
</comment>
<organism evidence="1 2">
    <name type="scientific">Apiospora arundinis</name>
    <dbReference type="NCBI Taxonomy" id="335852"/>
    <lineage>
        <taxon>Eukaryota</taxon>
        <taxon>Fungi</taxon>
        <taxon>Dikarya</taxon>
        <taxon>Ascomycota</taxon>
        <taxon>Pezizomycotina</taxon>
        <taxon>Sordariomycetes</taxon>
        <taxon>Xylariomycetidae</taxon>
        <taxon>Amphisphaeriales</taxon>
        <taxon>Apiosporaceae</taxon>
        <taxon>Apiospora</taxon>
    </lineage>
</organism>
<gene>
    <name evidence="1" type="ORF">PGQ11_001814</name>
</gene>
<accession>A0ABR2JG83</accession>
<sequence length="286" mass="32626">MDAFLGGFRASIGQYVQIVRQPPVPVGGSVKNRAFKPAVSHTPIKYKAEDEIITTVFLIGLINNVQNRIADCHNKPDTKTLLDFARRSGQTRPTRLSFRFGPDEKQCTNELQYAGFQTDVDGYVSPAAGWTPTVWRQLTAEMAGWIFQTMKPDYSSSARSGVIHQKVMLTQHGSEMYLIIGSFGNDYLKYIHQDPKKKKDHVISADLQDKLNAHKKDRAYFQQNGKMPPNACLEDLKGAMLQMTRWGPFCMDIERNLYSFMYLIRLMVVAQSREHKESQDAKRQKQ</sequence>
<protein>
    <submittedName>
        <fullName evidence="1">Uncharacterized protein</fullName>
    </submittedName>
</protein>
<name>A0ABR2JG83_9PEZI</name>
<evidence type="ECO:0000313" key="1">
    <source>
        <dbReference type="EMBL" id="KAK8876868.1"/>
    </source>
</evidence>
<keyword evidence="2" id="KW-1185">Reference proteome</keyword>
<dbReference type="Proteomes" id="UP001390339">
    <property type="component" value="Unassembled WGS sequence"/>
</dbReference>